<feature type="domain" description="Sialate O-acetylesterase" evidence="2">
    <location>
        <begin position="5"/>
        <end position="67"/>
    </location>
</feature>
<dbReference type="GO" id="GO:0016787">
    <property type="term" value="F:hydrolase activity"/>
    <property type="evidence" value="ECO:0007669"/>
    <property type="project" value="UniProtKB-KW"/>
</dbReference>
<comment type="caution">
    <text evidence="3">The sequence shown here is derived from an EMBL/GenBank/DDBJ whole genome shotgun (WGS) entry which is preliminary data.</text>
</comment>
<reference evidence="3 4" key="1">
    <citation type="journal article" date="2015" name="Genome Announc.">
        <title>Expanding the biotechnology potential of lactobacilli through comparative genomics of 213 strains and associated genera.</title>
        <authorList>
            <person name="Sun Z."/>
            <person name="Harris H.M."/>
            <person name="McCann A."/>
            <person name="Guo C."/>
            <person name="Argimon S."/>
            <person name="Zhang W."/>
            <person name="Yang X."/>
            <person name="Jeffery I.B."/>
            <person name="Cooney J.C."/>
            <person name="Kagawa T.F."/>
            <person name="Liu W."/>
            <person name="Song Y."/>
            <person name="Salvetti E."/>
            <person name="Wrobel A."/>
            <person name="Rasinkangas P."/>
            <person name="Parkhill J."/>
            <person name="Rea M.C."/>
            <person name="O'Sullivan O."/>
            <person name="Ritari J."/>
            <person name="Douillard F.P."/>
            <person name="Paul Ross R."/>
            <person name="Yang R."/>
            <person name="Briner A.E."/>
            <person name="Felis G.E."/>
            <person name="de Vos W.M."/>
            <person name="Barrangou R."/>
            <person name="Klaenhammer T.R."/>
            <person name="Caufield P.W."/>
            <person name="Cui Y."/>
            <person name="Zhang H."/>
            <person name="O'Toole P.W."/>
        </authorList>
    </citation>
    <scope>NUCLEOTIDE SEQUENCE [LARGE SCALE GENOMIC DNA]</scope>
    <source>
        <strain evidence="3 4">DSM 20019</strain>
    </source>
</reference>
<dbReference type="Gene3D" id="6.10.170.10">
    <property type="match status" value="1"/>
</dbReference>
<evidence type="ECO:0000313" key="3">
    <source>
        <dbReference type="EMBL" id="KRK87053.1"/>
    </source>
</evidence>
<dbReference type="InterPro" id="IPR005181">
    <property type="entry name" value="SASA"/>
</dbReference>
<dbReference type="Gene3D" id="3.40.50.1110">
    <property type="entry name" value="SGNH hydrolase"/>
    <property type="match status" value="1"/>
</dbReference>
<dbReference type="AlphaFoldDB" id="A0AAJ0LD99"/>
<sequence length="126" mass="14264">MPAFLGKVGFGASATEFNEINREMAQVVAQDPHSYLVNASELTANPDGIHIDAASQRRFGIRYFQAFEQHQDVPDVLADEAVRLDQLYQRPESQQEKMYRLSRDFAFGQMSYADFIVQLTGKETGK</sequence>
<dbReference type="Proteomes" id="UP000050828">
    <property type="component" value="Unassembled WGS sequence"/>
</dbReference>
<organism evidence="3 4">
    <name type="scientific">Latilactobacillus curvatus JCM 1096 = DSM 20019</name>
    <dbReference type="NCBI Taxonomy" id="1293592"/>
    <lineage>
        <taxon>Bacteria</taxon>
        <taxon>Bacillati</taxon>
        <taxon>Bacillota</taxon>
        <taxon>Bacilli</taxon>
        <taxon>Lactobacillales</taxon>
        <taxon>Lactobacillaceae</taxon>
        <taxon>Latilactobacillus</taxon>
    </lineage>
</organism>
<evidence type="ECO:0000256" key="1">
    <source>
        <dbReference type="ARBA" id="ARBA00022801"/>
    </source>
</evidence>
<gene>
    <name evidence="3" type="ORF">FC08_GL000173</name>
</gene>
<evidence type="ECO:0000259" key="2">
    <source>
        <dbReference type="Pfam" id="PF03629"/>
    </source>
</evidence>
<protein>
    <submittedName>
        <fullName evidence="3">Acetylxylan esterase related enzyme</fullName>
    </submittedName>
</protein>
<evidence type="ECO:0000313" key="4">
    <source>
        <dbReference type="Proteomes" id="UP000050828"/>
    </source>
</evidence>
<accession>A0AAJ0LD99</accession>
<proteinExistence type="predicted"/>
<dbReference type="EMBL" id="AZDL01000110">
    <property type="protein sequence ID" value="KRK87053.1"/>
    <property type="molecule type" value="Genomic_DNA"/>
</dbReference>
<dbReference type="SUPFAM" id="SSF52266">
    <property type="entry name" value="SGNH hydrolase"/>
    <property type="match status" value="1"/>
</dbReference>
<dbReference type="Pfam" id="PF03629">
    <property type="entry name" value="SASA"/>
    <property type="match status" value="1"/>
</dbReference>
<name>A0AAJ0LD99_LATCU</name>
<dbReference type="InterPro" id="IPR036514">
    <property type="entry name" value="SGNH_hydro_sf"/>
</dbReference>
<keyword evidence="1" id="KW-0378">Hydrolase</keyword>